<proteinExistence type="predicted"/>
<protein>
    <submittedName>
        <fullName evidence="2">Uncharacterized protein</fullName>
    </submittedName>
</protein>
<gene>
    <name evidence="2" type="ORF">H0235_004926</name>
</gene>
<comment type="caution">
    <text evidence="2">The sequence shown here is derived from an EMBL/GenBank/DDBJ whole genome shotgun (WGS) entry which is preliminary data.</text>
</comment>
<dbReference type="Proteomes" id="UP000600918">
    <property type="component" value="Unassembled WGS sequence"/>
</dbReference>
<accession>A0A834UDF8</accession>
<feature type="compositionally biased region" description="Basic and acidic residues" evidence="1">
    <location>
        <begin position="82"/>
        <end position="97"/>
    </location>
</feature>
<organism evidence="2 3">
    <name type="scientific">Vespula pensylvanica</name>
    <name type="common">Western yellow jacket</name>
    <name type="synonym">Wasp</name>
    <dbReference type="NCBI Taxonomy" id="30213"/>
    <lineage>
        <taxon>Eukaryota</taxon>
        <taxon>Metazoa</taxon>
        <taxon>Ecdysozoa</taxon>
        <taxon>Arthropoda</taxon>
        <taxon>Hexapoda</taxon>
        <taxon>Insecta</taxon>
        <taxon>Pterygota</taxon>
        <taxon>Neoptera</taxon>
        <taxon>Endopterygota</taxon>
        <taxon>Hymenoptera</taxon>
        <taxon>Apocrita</taxon>
        <taxon>Aculeata</taxon>
        <taxon>Vespoidea</taxon>
        <taxon>Vespidae</taxon>
        <taxon>Vespinae</taxon>
        <taxon>Vespula</taxon>
    </lineage>
</organism>
<dbReference type="AlphaFoldDB" id="A0A834UDF8"/>
<evidence type="ECO:0000313" key="3">
    <source>
        <dbReference type="Proteomes" id="UP000600918"/>
    </source>
</evidence>
<evidence type="ECO:0000313" key="2">
    <source>
        <dbReference type="EMBL" id="KAF7432002.1"/>
    </source>
</evidence>
<reference evidence="2" key="1">
    <citation type="journal article" date="2020" name="G3 (Bethesda)">
        <title>High-Quality Assemblies for Three Invasive Social Wasps from the &lt;i&gt;Vespula&lt;/i&gt; Genus.</title>
        <authorList>
            <person name="Harrop T.W.R."/>
            <person name="Guhlin J."/>
            <person name="McLaughlin G.M."/>
            <person name="Permina E."/>
            <person name="Stockwell P."/>
            <person name="Gilligan J."/>
            <person name="Le Lec M.F."/>
            <person name="Gruber M.A.M."/>
            <person name="Quinn O."/>
            <person name="Lovegrove M."/>
            <person name="Duncan E.J."/>
            <person name="Remnant E.J."/>
            <person name="Van Eeckhoven J."/>
            <person name="Graham B."/>
            <person name="Knapp R.A."/>
            <person name="Langford K.W."/>
            <person name="Kronenberg Z."/>
            <person name="Press M.O."/>
            <person name="Eacker S.M."/>
            <person name="Wilson-Rankin E.E."/>
            <person name="Purcell J."/>
            <person name="Lester P.J."/>
            <person name="Dearden P.K."/>
        </authorList>
    </citation>
    <scope>NUCLEOTIDE SEQUENCE</scope>
    <source>
        <strain evidence="2">Volc-1</strain>
    </source>
</reference>
<name>A0A834UDF8_VESPE</name>
<keyword evidence="3" id="KW-1185">Reference proteome</keyword>
<evidence type="ECO:0000256" key="1">
    <source>
        <dbReference type="SAM" id="MobiDB-lite"/>
    </source>
</evidence>
<sequence length="110" mass="12306">MTTRYNNNNFYIETSSSSRYDNFVCSNYILFITKANALNCHGKRLLGFQKKRVKIVAVVGGDGCEGDGGDVVSTPSKKRPRSSREAAGEEKGGERFRIARTKKHEVSLRE</sequence>
<dbReference type="EMBL" id="JACSDY010000003">
    <property type="protein sequence ID" value="KAF7432002.1"/>
    <property type="molecule type" value="Genomic_DNA"/>
</dbReference>
<feature type="region of interest" description="Disordered" evidence="1">
    <location>
        <begin position="66"/>
        <end position="110"/>
    </location>
</feature>